<dbReference type="GO" id="GO:0045893">
    <property type="term" value="P:positive regulation of DNA-templated transcription"/>
    <property type="evidence" value="ECO:0007669"/>
    <property type="project" value="TreeGrafter"/>
</dbReference>
<dbReference type="InterPro" id="IPR009349">
    <property type="entry name" value="TRIP4/RQT4_C2HC5_Znf"/>
</dbReference>
<dbReference type="GO" id="GO:0005634">
    <property type="term" value="C:nucleus"/>
    <property type="evidence" value="ECO:0007669"/>
    <property type="project" value="InterPro"/>
</dbReference>
<dbReference type="AlphaFoldDB" id="A0A8X7NNG1"/>
<dbReference type="Proteomes" id="UP000590412">
    <property type="component" value="Unassembled WGS sequence"/>
</dbReference>
<feature type="compositionally biased region" description="Polar residues" evidence="1">
    <location>
        <begin position="320"/>
        <end position="330"/>
    </location>
</feature>
<dbReference type="PANTHER" id="PTHR12963:SF4">
    <property type="entry name" value="ACTIVATING SIGNAL COINTEGRATOR 1"/>
    <property type="match status" value="1"/>
</dbReference>
<evidence type="ECO:0000259" key="2">
    <source>
        <dbReference type="Pfam" id="PF06221"/>
    </source>
</evidence>
<name>A0A8X7NNG1_CANPA</name>
<feature type="compositionally biased region" description="Basic and acidic residues" evidence="1">
    <location>
        <begin position="13"/>
        <end position="22"/>
    </location>
</feature>
<dbReference type="EMBL" id="JABWAB010000004">
    <property type="protein sequence ID" value="KAF6052935.1"/>
    <property type="molecule type" value="Genomic_DNA"/>
</dbReference>
<dbReference type="Pfam" id="PF06221">
    <property type="entry name" value="zf-C2HC5"/>
    <property type="match status" value="1"/>
</dbReference>
<evidence type="ECO:0000313" key="4">
    <source>
        <dbReference type="Proteomes" id="UP000590412"/>
    </source>
</evidence>
<comment type="caution">
    <text evidence="3">The sequence shown here is derived from an EMBL/GenBank/DDBJ whole genome shotgun (WGS) entry which is preliminary data.</text>
</comment>
<dbReference type="GO" id="GO:0072344">
    <property type="term" value="P:rescue of stalled ribosome"/>
    <property type="evidence" value="ECO:0007669"/>
    <property type="project" value="InterPro"/>
</dbReference>
<proteinExistence type="predicted"/>
<dbReference type="GO" id="GO:0008270">
    <property type="term" value="F:zinc ion binding"/>
    <property type="evidence" value="ECO:0007669"/>
    <property type="project" value="InterPro"/>
</dbReference>
<feature type="domain" description="TRIP4/RQT4 C2HC5-type zinc finger" evidence="2">
    <location>
        <begin position="52"/>
        <end position="104"/>
    </location>
</feature>
<dbReference type="GO" id="GO:0180022">
    <property type="term" value="C:RQC-trigger complex"/>
    <property type="evidence" value="ECO:0007669"/>
    <property type="project" value="InterPro"/>
</dbReference>
<evidence type="ECO:0000313" key="3">
    <source>
        <dbReference type="EMBL" id="KAF6052935.1"/>
    </source>
</evidence>
<feature type="region of interest" description="Disordered" evidence="1">
    <location>
        <begin position="1"/>
        <end position="29"/>
    </location>
</feature>
<feature type="compositionally biased region" description="Polar residues" evidence="1">
    <location>
        <begin position="1"/>
        <end position="12"/>
    </location>
</feature>
<feature type="compositionally biased region" description="Basic and acidic residues" evidence="1">
    <location>
        <begin position="331"/>
        <end position="349"/>
    </location>
</feature>
<accession>A0A8X7NNG1</accession>
<reference evidence="3" key="1">
    <citation type="submission" date="2020-03" db="EMBL/GenBank/DDBJ databases">
        <title>FDA dAtabase for Regulatory Grade micrObial Sequences (FDA-ARGOS): Supporting development and validation of Infectious Disease Dx tests.</title>
        <authorList>
            <person name="Campos J."/>
            <person name="Goldberg B."/>
            <person name="Tallon L."/>
            <person name="Sadzewicz L."/>
            <person name="Vavikolanu K."/>
            <person name="Mehta A."/>
            <person name="Aluvathingal J."/>
            <person name="Nadendla S."/>
            <person name="Nandy P."/>
            <person name="Geyer C."/>
            <person name="Yan Y."/>
            <person name="Sichtig H."/>
        </authorList>
    </citation>
    <scope>NUCLEOTIDE SEQUENCE [LARGE SCALE GENOMIC DNA]</scope>
    <source>
        <strain evidence="3">FDAARGOS_652</strain>
    </source>
</reference>
<dbReference type="OrthoDB" id="338816at2759"/>
<gene>
    <name evidence="3" type="ORF">FOB60_003191</name>
</gene>
<evidence type="ECO:0000256" key="1">
    <source>
        <dbReference type="SAM" id="MobiDB-lite"/>
    </source>
</evidence>
<dbReference type="PANTHER" id="PTHR12963">
    <property type="entry name" value="THYROID RECEPTOR INTERACTING PROTEIN RELATED"/>
    <property type="match status" value="1"/>
</dbReference>
<protein>
    <submittedName>
        <fullName evidence="3">Putative zinc finger motif, C2HC5-type family protein</fullName>
    </submittedName>
</protein>
<organism evidence="3 4">
    <name type="scientific">Candida parapsilosis</name>
    <name type="common">Yeast</name>
    <dbReference type="NCBI Taxonomy" id="5480"/>
    <lineage>
        <taxon>Eukaryota</taxon>
        <taxon>Fungi</taxon>
        <taxon>Dikarya</taxon>
        <taxon>Ascomycota</taxon>
        <taxon>Saccharomycotina</taxon>
        <taxon>Pichiomycetes</taxon>
        <taxon>Debaryomycetaceae</taxon>
        <taxon>Candida/Lodderomyces clade</taxon>
        <taxon>Candida</taxon>
    </lineage>
</organism>
<dbReference type="InterPro" id="IPR039128">
    <property type="entry name" value="TRIP4-like"/>
</dbReference>
<feature type="region of interest" description="Disordered" evidence="1">
    <location>
        <begin position="320"/>
        <end position="349"/>
    </location>
</feature>
<sequence length="357" mass="41039">MSLKGSTTTSQLLKEKSNPEKRSSKKNVTNLQDIESALYDLELIDNNQPDSRRVCNCMARKHPLFEIAPNCLSCGKIICTKEGLQPCSFCGTDLMPVGEKDAIIQVLRNEKKELLNREQQVETPAQSKPKKKIVVKMNPGEKFWEAQDRAFKLAEKEMKKRDQPTEATTPEVVFEPEINSQQDPDLANARERLETLLNFQETGAERTRIIDNASDFEMPTQSIWLSPEERALNLKRKQRLAREEKKEKDRQKRGEKQVEMVIKNGKVVMVEKYAPVKEEAAQDELELIDDIQNSKRIQDKSDSIWDYDHDKTKWGKPIYFSSSDGQSATNKDAKQETKSRVQFETNRDTSELIATMI</sequence>